<feature type="transmembrane region" description="Helical" evidence="2">
    <location>
        <begin position="7"/>
        <end position="26"/>
    </location>
</feature>
<reference evidence="3 4" key="1">
    <citation type="submission" date="2016-11" db="EMBL/GenBank/DDBJ databases">
        <authorList>
            <person name="Jaros S."/>
            <person name="Januszkiewicz K."/>
            <person name="Wedrychowicz H."/>
        </authorList>
    </citation>
    <scope>NUCLEOTIDE SEQUENCE [LARGE SCALE GENOMIC DNA]</scope>
    <source>
        <strain evidence="3 4">DSM 15212</strain>
    </source>
</reference>
<keyword evidence="4" id="KW-1185">Reference proteome</keyword>
<keyword evidence="2" id="KW-1133">Transmembrane helix</keyword>
<accession>A0A1M6MDJ4</accession>
<keyword evidence="2" id="KW-0472">Membrane</keyword>
<feature type="coiled-coil region" evidence="1">
    <location>
        <begin position="234"/>
        <end position="261"/>
    </location>
</feature>
<keyword evidence="1" id="KW-0175">Coiled coil</keyword>
<feature type="transmembrane region" description="Helical" evidence="2">
    <location>
        <begin position="125"/>
        <end position="145"/>
    </location>
</feature>
<protein>
    <recommendedName>
        <fullName evidence="5">DUF4129 domain-containing protein</fullName>
    </recommendedName>
</protein>
<evidence type="ECO:0000313" key="3">
    <source>
        <dbReference type="EMBL" id="SHJ81517.1"/>
    </source>
</evidence>
<sequence length="263" mass="30675">MKKKKIALYLLFLVLFFVISSIWVLAEERSIYVGDLIRIKVSSDNISSEELRDKFKAFEIVDIEDAMDGYYITLRSFETGKKKVQLGNKEIVIDIKSTLDEIKRDSVFEGNLNIEEAVFFMNWKYVFYLSLMIFILIGGIIFVSYMKDRRIILKSPYQHFMNQANNISLDDDSYFVKLTFYFKEYIESCYSFQIRGKTSSEIIDKISCLSGLSGSLSAIKSWLEESDRFKYGNIHASKEKKQELNKALIELVKKIEETKEGEL</sequence>
<proteinExistence type="predicted"/>
<evidence type="ECO:0000256" key="2">
    <source>
        <dbReference type="SAM" id="Phobius"/>
    </source>
</evidence>
<evidence type="ECO:0000313" key="4">
    <source>
        <dbReference type="Proteomes" id="UP000184465"/>
    </source>
</evidence>
<evidence type="ECO:0000256" key="1">
    <source>
        <dbReference type="SAM" id="Coils"/>
    </source>
</evidence>
<dbReference type="AlphaFoldDB" id="A0A1M6MDJ4"/>
<dbReference type="EMBL" id="FRAG01000010">
    <property type="protein sequence ID" value="SHJ81517.1"/>
    <property type="molecule type" value="Genomic_DNA"/>
</dbReference>
<organism evidence="3 4">
    <name type="scientific">Paramaledivibacter caminithermalis (strain DSM 15212 / CIP 107654 / DViRD3)</name>
    <name type="common">Clostridium caminithermale</name>
    <dbReference type="NCBI Taxonomy" id="1121301"/>
    <lineage>
        <taxon>Bacteria</taxon>
        <taxon>Bacillati</taxon>
        <taxon>Bacillota</taxon>
        <taxon>Clostridia</taxon>
        <taxon>Peptostreptococcales</taxon>
        <taxon>Caminicellaceae</taxon>
        <taxon>Paramaledivibacter</taxon>
    </lineage>
</organism>
<dbReference type="OrthoDB" id="2088196at2"/>
<dbReference type="Proteomes" id="UP000184465">
    <property type="component" value="Unassembled WGS sequence"/>
</dbReference>
<name>A0A1M6MDJ4_PARC5</name>
<evidence type="ECO:0008006" key="5">
    <source>
        <dbReference type="Google" id="ProtNLM"/>
    </source>
</evidence>
<dbReference type="RefSeq" id="WP_073147908.1">
    <property type="nucleotide sequence ID" value="NZ_FRAG01000010.1"/>
</dbReference>
<keyword evidence="2" id="KW-0812">Transmembrane</keyword>
<gene>
    <name evidence="3" type="ORF">SAMN02745912_01181</name>
</gene>
<dbReference type="STRING" id="1121301.SAMN02745912_01181"/>